<keyword evidence="2" id="KW-1185">Reference proteome</keyword>
<evidence type="ECO:0000313" key="2">
    <source>
        <dbReference type="Proteomes" id="UP000327013"/>
    </source>
</evidence>
<gene>
    <name evidence="1" type="ORF">FH972_000852</name>
</gene>
<name>A0A5N6QCL6_9ROSI</name>
<proteinExistence type="predicted"/>
<dbReference type="AlphaFoldDB" id="A0A5N6QCL6"/>
<protein>
    <submittedName>
        <fullName evidence="1">Uncharacterized protein</fullName>
    </submittedName>
</protein>
<sequence>MAISIQGTTETDSGNRATEGIIESNCICNRKGIFGKEDTGARECGWDVSNQCKWLEPAGMDVDDAFNHGTCMDSGNLLGIAPLNNLDHLSHQQVDGELGDLRDEVALVASPKNALIRASSENLLGVSVASENNLDHVSRQQVDDELAD</sequence>
<reference evidence="1 2" key="1">
    <citation type="submission" date="2019-06" db="EMBL/GenBank/DDBJ databases">
        <title>A chromosomal-level reference genome of Carpinus fangiana (Coryloideae, Betulaceae).</title>
        <authorList>
            <person name="Yang X."/>
            <person name="Wang Z."/>
            <person name="Zhang L."/>
            <person name="Hao G."/>
            <person name="Liu J."/>
            <person name="Yang Y."/>
        </authorList>
    </citation>
    <scope>NUCLEOTIDE SEQUENCE [LARGE SCALE GENOMIC DNA]</scope>
    <source>
        <strain evidence="1">Cfa_2016G</strain>
        <tissue evidence="1">Leaf</tissue>
    </source>
</reference>
<dbReference type="EMBL" id="CM017321">
    <property type="protein sequence ID" value="KAE7996104.1"/>
    <property type="molecule type" value="Genomic_DNA"/>
</dbReference>
<dbReference type="Proteomes" id="UP000327013">
    <property type="component" value="Chromosome 1"/>
</dbReference>
<evidence type="ECO:0000313" key="1">
    <source>
        <dbReference type="EMBL" id="KAE7996104.1"/>
    </source>
</evidence>
<accession>A0A5N6QCL6</accession>
<organism evidence="1 2">
    <name type="scientific">Carpinus fangiana</name>
    <dbReference type="NCBI Taxonomy" id="176857"/>
    <lineage>
        <taxon>Eukaryota</taxon>
        <taxon>Viridiplantae</taxon>
        <taxon>Streptophyta</taxon>
        <taxon>Embryophyta</taxon>
        <taxon>Tracheophyta</taxon>
        <taxon>Spermatophyta</taxon>
        <taxon>Magnoliopsida</taxon>
        <taxon>eudicotyledons</taxon>
        <taxon>Gunneridae</taxon>
        <taxon>Pentapetalae</taxon>
        <taxon>rosids</taxon>
        <taxon>fabids</taxon>
        <taxon>Fagales</taxon>
        <taxon>Betulaceae</taxon>
        <taxon>Carpinus</taxon>
    </lineage>
</organism>